<name>A0A226E1J8_FOLCA</name>
<dbReference type="InterPro" id="IPR005552">
    <property type="entry name" value="Scramblase"/>
</dbReference>
<dbReference type="PANTHER" id="PTHR23248:SF9">
    <property type="entry name" value="PHOSPHOLIPID SCRAMBLASE"/>
    <property type="match status" value="1"/>
</dbReference>
<keyword evidence="2" id="KW-0564">Palmitate</keyword>
<organism evidence="3 4">
    <name type="scientific">Folsomia candida</name>
    <name type="common">Springtail</name>
    <dbReference type="NCBI Taxonomy" id="158441"/>
    <lineage>
        <taxon>Eukaryota</taxon>
        <taxon>Metazoa</taxon>
        <taxon>Ecdysozoa</taxon>
        <taxon>Arthropoda</taxon>
        <taxon>Hexapoda</taxon>
        <taxon>Collembola</taxon>
        <taxon>Entomobryomorpha</taxon>
        <taxon>Isotomoidea</taxon>
        <taxon>Isotomidae</taxon>
        <taxon>Proisotominae</taxon>
        <taxon>Folsomia</taxon>
    </lineage>
</organism>
<keyword evidence="2" id="KW-0106">Calcium</keyword>
<protein>
    <recommendedName>
        <fullName evidence="2">Phospholipid scramblase</fullName>
    </recommendedName>
</protein>
<dbReference type="GO" id="GO:0017128">
    <property type="term" value="F:phospholipid scramblase activity"/>
    <property type="evidence" value="ECO:0007669"/>
    <property type="project" value="InterPro"/>
</dbReference>
<dbReference type="OrthoDB" id="444338at2759"/>
<accession>A0A226E1J8</accession>
<keyword evidence="4" id="KW-1185">Reference proteome</keyword>
<comment type="caution">
    <text evidence="3">The sequence shown here is derived from an EMBL/GenBank/DDBJ whole genome shotgun (WGS) entry which is preliminary data.</text>
</comment>
<dbReference type="OMA" id="EPRSCGC"/>
<dbReference type="GO" id="GO:0005886">
    <property type="term" value="C:plasma membrane"/>
    <property type="evidence" value="ECO:0007669"/>
    <property type="project" value="TreeGrafter"/>
</dbReference>
<evidence type="ECO:0000256" key="2">
    <source>
        <dbReference type="RuleBase" id="RU363116"/>
    </source>
</evidence>
<dbReference type="EMBL" id="LNIX01000008">
    <property type="protein sequence ID" value="OXA51158.1"/>
    <property type="molecule type" value="Genomic_DNA"/>
</dbReference>
<comment type="function">
    <text evidence="2">May mediate accelerated ATP-independent bidirectional transbilayer migration of phospholipids upon binding calcium ions that results in a loss of phospholipid asymmetry in the plasma membrane.</text>
</comment>
<sequence>MWPEMPNNKPSTIHPFPLKGDMQSAITNQPRQKVSFSPDFQEVPEGLGGLVKTQHLFIKQSGLPIEIYSSVETQYEVLNSEGEKIFMADETTDTSTKAWCRGTKPFDVSILIRSGMYRKEVMKMFGEPRSCGCGGDITLKSAKTTLGTIEHAIEWSYPHYFVRDAEGNDVLQVIGAPTPSCFSFSREPPPGEFNVLLPDGKTFVGKIAKYWNGKEKDVLLKSDVWGVKFPLEMEVTHKALLLGATFLLNFQYQTIE</sequence>
<keyword evidence="2" id="KW-0449">Lipoprotein</keyword>
<evidence type="ECO:0000256" key="1">
    <source>
        <dbReference type="ARBA" id="ARBA00005350"/>
    </source>
</evidence>
<dbReference type="AlphaFoldDB" id="A0A226E1J8"/>
<evidence type="ECO:0000313" key="3">
    <source>
        <dbReference type="EMBL" id="OXA51158.1"/>
    </source>
</evidence>
<comment type="similarity">
    <text evidence="1 2">Belongs to the phospholipid scramblase family.</text>
</comment>
<comment type="cofactor">
    <cofactor evidence="2">
        <name>Ca(2+)</name>
        <dbReference type="ChEBI" id="CHEBI:29108"/>
    </cofactor>
</comment>
<evidence type="ECO:0000313" key="4">
    <source>
        <dbReference type="Proteomes" id="UP000198287"/>
    </source>
</evidence>
<proteinExistence type="inferred from homology"/>
<reference evidence="3 4" key="1">
    <citation type="submission" date="2015-12" db="EMBL/GenBank/DDBJ databases">
        <title>The genome of Folsomia candida.</title>
        <authorList>
            <person name="Faddeeva A."/>
            <person name="Derks M.F."/>
            <person name="Anvar Y."/>
            <person name="Smit S."/>
            <person name="Van Straalen N."/>
            <person name="Roelofs D."/>
        </authorList>
    </citation>
    <scope>NUCLEOTIDE SEQUENCE [LARGE SCALE GENOMIC DNA]</scope>
    <source>
        <strain evidence="3 4">VU population</strain>
        <tissue evidence="3">Whole body</tissue>
    </source>
</reference>
<dbReference type="Pfam" id="PF03803">
    <property type="entry name" value="Scramblase"/>
    <property type="match status" value="1"/>
</dbReference>
<dbReference type="PANTHER" id="PTHR23248">
    <property type="entry name" value="PHOSPHOLIPID SCRAMBLASE-RELATED"/>
    <property type="match status" value="1"/>
</dbReference>
<dbReference type="Proteomes" id="UP000198287">
    <property type="component" value="Unassembled WGS sequence"/>
</dbReference>
<gene>
    <name evidence="3" type="ORF">Fcan01_13922</name>
</gene>
<dbReference type="STRING" id="158441.A0A226E1J8"/>